<protein>
    <submittedName>
        <fullName evidence="2">Uncharacterized protein</fullName>
    </submittedName>
</protein>
<evidence type="ECO:0000256" key="1">
    <source>
        <dbReference type="SAM" id="MobiDB-lite"/>
    </source>
</evidence>
<dbReference type="InterPro" id="IPR043876">
    <property type="entry name" value="DUF5856"/>
</dbReference>
<dbReference type="AlphaFoldDB" id="A0A6C0LVY9"/>
<reference evidence="2" key="1">
    <citation type="journal article" date="2020" name="Nature">
        <title>Giant virus diversity and host interactions through global metagenomics.</title>
        <authorList>
            <person name="Schulz F."/>
            <person name="Roux S."/>
            <person name="Paez-Espino D."/>
            <person name="Jungbluth S."/>
            <person name="Walsh D.A."/>
            <person name="Denef V.J."/>
            <person name="McMahon K.D."/>
            <person name="Konstantinidis K.T."/>
            <person name="Eloe-Fadrosh E.A."/>
            <person name="Kyrpides N.C."/>
            <person name="Woyke T."/>
        </authorList>
    </citation>
    <scope>NUCLEOTIDE SEQUENCE</scope>
    <source>
        <strain evidence="2">GVMAG-S-1016713-123</strain>
    </source>
</reference>
<name>A0A6C0LVY9_9ZZZZ</name>
<feature type="region of interest" description="Disordered" evidence="1">
    <location>
        <begin position="1"/>
        <end position="22"/>
    </location>
</feature>
<dbReference type="Pfam" id="PF19174">
    <property type="entry name" value="DUF5856"/>
    <property type="match status" value="1"/>
</dbReference>
<accession>A0A6C0LVY9</accession>
<sequence length="149" mass="17605">MAKISRKRHSNMKNKTRRHRSLHGRQNIVHMFMSMLNAVKLYHWKTHSYSTHEATDELYSKLNEHIDEFVEVMLGKIGKRGNILNIPTMKLKQINNNNDLKREIGIYKKFLIDMDHDKSLGLEGNSDLMNIRDEILASMNKFLYLLTLH</sequence>
<evidence type="ECO:0000313" key="2">
    <source>
        <dbReference type="EMBL" id="QHU34168.1"/>
    </source>
</evidence>
<dbReference type="EMBL" id="MN740567">
    <property type="protein sequence ID" value="QHU34168.1"/>
    <property type="molecule type" value="Genomic_DNA"/>
</dbReference>
<proteinExistence type="predicted"/>
<organism evidence="2">
    <name type="scientific">viral metagenome</name>
    <dbReference type="NCBI Taxonomy" id="1070528"/>
    <lineage>
        <taxon>unclassified sequences</taxon>
        <taxon>metagenomes</taxon>
        <taxon>organismal metagenomes</taxon>
    </lineage>
</organism>
<dbReference type="Gene3D" id="1.20.1260.10">
    <property type="match status" value="1"/>
</dbReference>
<dbReference type="InterPro" id="IPR012347">
    <property type="entry name" value="Ferritin-like"/>
</dbReference>